<keyword evidence="2" id="KW-0808">Transferase</keyword>
<comment type="caution">
    <text evidence="2">The sequence shown here is derived from an EMBL/GenBank/DDBJ whole genome shotgun (WGS) entry which is preliminary data.</text>
</comment>
<gene>
    <name evidence="2" type="ORF">EVB03_09320</name>
</gene>
<dbReference type="AlphaFoldDB" id="A0A520MCD8"/>
<dbReference type="Pfam" id="PF08241">
    <property type="entry name" value="Methyltransf_11"/>
    <property type="match status" value="1"/>
</dbReference>
<dbReference type="Gene3D" id="3.40.50.150">
    <property type="entry name" value="Vaccinia Virus protein VP39"/>
    <property type="match status" value="1"/>
</dbReference>
<dbReference type="InterPro" id="IPR029063">
    <property type="entry name" value="SAM-dependent_MTases_sf"/>
</dbReference>
<evidence type="ECO:0000313" key="3">
    <source>
        <dbReference type="Proteomes" id="UP000315889"/>
    </source>
</evidence>
<evidence type="ECO:0000313" key="2">
    <source>
        <dbReference type="EMBL" id="RZO18877.1"/>
    </source>
</evidence>
<sequence>MLDKRSIKGLASTAKDLDQWAKTDFASYILREEQRIFSTKYASLPGYRFMHLGLTSDKDVGQSFSQIHRFNIQSSTGSTGASAISDLSELPLPSDVVDVVLLQHTLEFSVSPQSVLAEACRVVAPGGHLLICVMNPLGPLGLTKLPLQFLRSYPWYQFHSLRAGRLLDWLSLLNFEVAEINHGAYRWPFRYGSSEKNLEADPNQRPKKTWDQFCQSITFPLGNFYMIHGVKRVGRGVVSSSLNWKSAARGHIPRSASHSIGSKKSKR</sequence>
<reference evidence="2 3" key="1">
    <citation type="submission" date="2019-02" db="EMBL/GenBank/DDBJ databases">
        <title>Prokaryotic population dynamics and viral predation in marine succession experiment using metagenomics: the confinement effect.</title>
        <authorList>
            <person name="Haro-Moreno J.M."/>
            <person name="Rodriguez-Valera F."/>
            <person name="Lopez-Perez M."/>
        </authorList>
    </citation>
    <scope>NUCLEOTIDE SEQUENCE [LARGE SCALE GENOMIC DNA]</scope>
    <source>
        <strain evidence="2">MED-G170</strain>
    </source>
</reference>
<protein>
    <submittedName>
        <fullName evidence="2">SAM-dependent methyltransferase</fullName>
    </submittedName>
</protein>
<feature type="domain" description="Methyltransferase type 11" evidence="1">
    <location>
        <begin position="84"/>
        <end position="131"/>
    </location>
</feature>
<dbReference type="InterPro" id="IPR013216">
    <property type="entry name" value="Methyltransf_11"/>
</dbReference>
<dbReference type="GO" id="GO:0032259">
    <property type="term" value="P:methylation"/>
    <property type="evidence" value="ECO:0007669"/>
    <property type="project" value="UniProtKB-KW"/>
</dbReference>
<evidence type="ECO:0000259" key="1">
    <source>
        <dbReference type="Pfam" id="PF08241"/>
    </source>
</evidence>
<name>A0A520MCD8_9GAMM</name>
<dbReference type="GO" id="GO:0008757">
    <property type="term" value="F:S-adenosylmethionine-dependent methyltransferase activity"/>
    <property type="evidence" value="ECO:0007669"/>
    <property type="project" value="InterPro"/>
</dbReference>
<organism evidence="2 3">
    <name type="scientific">SAR92 clade bacterium</name>
    <dbReference type="NCBI Taxonomy" id="2315479"/>
    <lineage>
        <taxon>Bacteria</taxon>
        <taxon>Pseudomonadati</taxon>
        <taxon>Pseudomonadota</taxon>
        <taxon>Gammaproteobacteria</taxon>
        <taxon>Cellvibrionales</taxon>
        <taxon>Porticoccaceae</taxon>
        <taxon>SAR92 clade</taxon>
    </lineage>
</organism>
<proteinExistence type="predicted"/>
<accession>A0A520MCD8</accession>
<dbReference type="EMBL" id="SHBP01000022">
    <property type="protein sequence ID" value="RZO18877.1"/>
    <property type="molecule type" value="Genomic_DNA"/>
</dbReference>
<dbReference type="SUPFAM" id="SSF53335">
    <property type="entry name" value="S-adenosyl-L-methionine-dependent methyltransferases"/>
    <property type="match status" value="1"/>
</dbReference>
<dbReference type="Proteomes" id="UP000315889">
    <property type="component" value="Unassembled WGS sequence"/>
</dbReference>
<keyword evidence="2" id="KW-0489">Methyltransferase</keyword>